<dbReference type="UniPathway" id="UPA00251">
    <property type="reaction ID" value="UER00318"/>
</dbReference>
<dbReference type="InterPro" id="IPR001731">
    <property type="entry name" value="ALAD"/>
</dbReference>
<dbReference type="EC" id="4.2.1.24" evidence="3"/>
<evidence type="ECO:0000256" key="7">
    <source>
        <dbReference type="ARBA" id="ARBA00023244"/>
    </source>
</evidence>
<keyword evidence="6" id="KW-0456">Lyase</keyword>
<dbReference type="PRINTS" id="PR00144">
    <property type="entry name" value="DALDHYDRTASE"/>
</dbReference>
<feature type="binding site" evidence="11">
    <location>
        <position position="210"/>
    </location>
    <ligand>
        <name>5-aminolevulinate</name>
        <dbReference type="ChEBI" id="CHEBI:356416"/>
        <label>1</label>
    </ligand>
</feature>
<feature type="binding site" evidence="13">
    <location>
        <position position="238"/>
    </location>
    <ligand>
        <name>Mg(2+)</name>
        <dbReference type="ChEBI" id="CHEBI:18420"/>
    </ligand>
</feature>
<reference evidence="15 16" key="1">
    <citation type="submission" date="2015-01" db="EMBL/GenBank/DDBJ databases">
        <title>Desulfovibrio sp. JC271 draft genome sequence.</title>
        <authorList>
            <person name="Shivani Y."/>
            <person name="Subhash Y."/>
            <person name="Sasikala C."/>
            <person name="Ramana C.V."/>
        </authorList>
    </citation>
    <scope>NUCLEOTIDE SEQUENCE [LARGE SCALE GENOMIC DNA]</scope>
    <source>
        <strain evidence="15 16">JC271</strain>
    </source>
</reference>
<dbReference type="Pfam" id="PF00490">
    <property type="entry name" value="ALAD"/>
    <property type="match status" value="1"/>
</dbReference>
<evidence type="ECO:0000256" key="4">
    <source>
        <dbReference type="ARBA" id="ARBA00020771"/>
    </source>
</evidence>
<feature type="binding site" evidence="12">
    <location>
        <position position="123"/>
    </location>
    <ligand>
        <name>Zn(2+)</name>
        <dbReference type="ChEBI" id="CHEBI:29105"/>
        <note>catalytic</note>
    </ligand>
</feature>
<dbReference type="GO" id="GO:0004655">
    <property type="term" value="F:porphobilinogen synthase activity"/>
    <property type="evidence" value="ECO:0007669"/>
    <property type="project" value="UniProtKB-EC"/>
</dbReference>
<evidence type="ECO:0000256" key="11">
    <source>
        <dbReference type="PIRSR" id="PIRSR001415-2"/>
    </source>
</evidence>
<evidence type="ECO:0000256" key="1">
    <source>
        <dbReference type="ARBA" id="ARBA00004694"/>
    </source>
</evidence>
<sequence length="330" mass="36248">MADFFRGRRLRSTAALRALVSEHHVTAQDLIMPYFVVDTDDAAFRKEIPSMPGQFQLSLQEFEKQLAEAVAAGLKSILLFGIPKCKDATGSEGYAEDGIVQRAVRLAKSRHPQLVVITDVCLCEYTDHGHCGILQKTEHDVTVANDSTLTLLQQVAISHAKAGADIVAPSDMMDGRIQALREALDAEGFTNLPIMSYAVKYASSFYGPFRDAAESTPQSGDRKSYQMDPANSREALREATADVLEEADFLMVKPAGAYLDIIRMLRDGFDLPLAAYQVSGEYSMIMAAAQNDWIDLDAVTMESLLAIKRAGADLIITYFAEDIIKRGLVQ</sequence>
<feature type="binding site" evidence="12">
    <location>
        <position position="131"/>
    </location>
    <ligand>
        <name>Zn(2+)</name>
        <dbReference type="ChEBI" id="CHEBI:29105"/>
        <note>catalytic</note>
    </ligand>
</feature>
<dbReference type="FunFam" id="3.20.20.70:FF:000019">
    <property type="entry name" value="Delta-aminolevulinic acid dehydratase"/>
    <property type="match status" value="1"/>
</dbReference>
<name>A0A1B7XL59_9BACT</name>
<dbReference type="Gene3D" id="3.20.20.70">
    <property type="entry name" value="Aldolase class I"/>
    <property type="match status" value="1"/>
</dbReference>
<evidence type="ECO:0000256" key="13">
    <source>
        <dbReference type="PIRSR" id="PIRSR001415-5"/>
    </source>
</evidence>
<evidence type="ECO:0000256" key="8">
    <source>
        <dbReference type="ARBA" id="ARBA00032837"/>
    </source>
</evidence>
<dbReference type="SMART" id="SM01004">
    <property type="entry name" value="ALAD"/>
    <property type="match status" value="1"/>
</dbReference>
<comment type="pathway">
    <text evidence="1">Porphyrin-containing compound metabolism; protoporphyrin-IX biosynthesis; coproporphyrinogen-III from 5-aminolevulinate: step 1/4.</text>
</comment>
<evidence type="ECO:0000256" key="5">
    <source>
        <dbReference type="ARBA" id="ARBA00023133"/>
    </source>
</evidence>
<comment type="similarity">
    <text evidence="2 14">Belongs to the ALAD family.</text>
</comment>
<dbReference type="PANTHER" id="PTHR11458:SF0">
    <property type="entry name" value="DELTA-AMINOLEVULINIC ACID DEHYDRATASE"/>
    <property type="match status" value="1"/>
</dbReference>
<dbReference type="OrthoDB" id="9805001at2"/>
<proteinExistence type="inferred from homology"/>
<keyword evidence="13" id="KW-0460">Magnesium</keyword>
<keyword evidence="7" id="KW-0627">Porphyrin biosynthesis</keyword>
<keyword evidence="12" id="KW-0479">Metal-binding</keyword>
<dbReference type="SUPFAM" id="SSF51569">
    <property type="entry name" value="Aldolase"/>
    <property type="match status" value="1"/>
</dbReference>
<dbReference type="PANTHER" id="PTHR11458">
    <property type="entry name" value="DELTA-AMINOLEVULINIC ACID DEHYDRATASE"/>
    <property type="match status" value="1"/>
</dbReference>
<organism evidence="15 16">
    <name type="scientific">Halodesulfovibrio spirochaetisodalis</name>
    <dbReference type="NCBI Taxonomy" id="1560234"/>
    <lineage>
        <taxon>Bacteria</taxon>
        <taxon>Pseudomonadati</taxon>
        <taxon>Thermodesulfobacteriota</taxon>
        <taxon>Desulfovibrionia</taxon>
        <taxon>Desulfovibrionales</taxon>
        <taxon>Desulfovibrionaceae</taxon>
        <taxon>Halodesulfovibrio</taxon>
    </lineage>
</organism>
<dbReference type="InterPro" id="IPR013785">
    <property type="entry name" value="Aldolase_TIM"/>
</dbReference>
<keyword evidence="5" id="KW-0350">Heme biosynthesis</keyword>
<evidence type="ECO:0000313" key="16">
    <source>
        <dbReference type="Proteomes" id="UP000091979"/>
    </source>
</evidence>
<dbReference type="NCBIfam" id="NF006762">
    <property type="entry name" value="PRK09283.1"/>
    <property type="match status" value="1"/>
</dbReference>
<evidence type="ECO:0000313" key="15">
    <source>
        <dbReference type="EMBL" id="OBQ56249.1"/>
    </source>
</evidence>
<feature type="binding site" evidence="11">
    <location>
        <position position="318"/>
    </location>
    <ligand>
        <name>5-aminolevulinate</name>
        <dbReference type="ChEBI" id="CHEBI:356416"/>
        <label>2</label>
    </ligand>
</feature>
<gene>
    <name evidence="15" type="ORF">SP90_02735</name>
</gene>
<dbReference type="GO" id="GO:0008270">
    <property type="term" value="F:zinc ion binding"/>
    <property type="evidence" value="ECO:0007669"/>
    <property type="project" value="TreeGrafter"/>
</dbReference>
<dbReference type="RefSeq" id="WP_066852310.1">
    <property type="nucleotide sequence ID" value="NZ_JXMS01000003.1"/>
</dbReference>
<comment type="caution">
    <text evidence="15">The sequence shown here is derived from an EMBL/GenBank/DDBJ whole genome shotgun (WGS) entry which is preliminary data.</text>
</comment>
<keyword evidence="12" id="KW-0862">Zinc</keyword>
<accession>A0A1B7XL59</accession>
<evidence type="ECO:0000256" key="3">
    <source>
        <dbReference type="ARBA" id="ARBA00012053"/>
    </source>
</evidence>
<protein>
    <recommendedName>
        <fullName evidence="4">Delta-aminolevulinic acid dehydratase</fullName>
        <ecNumber evidence="3">4.2.1.24</ecNumber>
    </recommendedName>
    <alternativeName>
        <fullName evidence="8">Porphobilinogen synthase</fullName>
    </alternativeName>
</protein>
<evidence type="ECO:0000256" key="2">
    <source>
        <dbReference type="ARBA" id="ARBA00008055"/>
    </source>
</evidence>
<dbReference type="CDD" id="cd00384">
    <property type="entry name" value="ALAD_PBGS"/>
    <property type="match status" value="1"/>
</dbReference>
<dbReference type="PATRIC" id="fig|1560234.3.peg.2001"/>
<evidence type="ECO:0000256" key="9">
    <source>
        <dbReference type="ARBA" id="ARBA00047651"/>
    </source>
</evidence>
<feature type="binding site" evidence="11">
    <location>
        <position position="222"/>
    </location>
    <ligand>
        <name>5-aminolevulinate</name>
        <dbReference type="ChEBI" id="CHEBI:356416"/>
        <label>1</label>
    </ligand>
</feature>
<feature type="active site" description="Schiff-base intermediate with substrate" evidence="10">
    <location>
        <position position="253"/>
    </location>
</feature>
<feature type="active site" description="Schiff-base intermediate with substrate" evidence="10">
    <location>
        <position position="200"/>
    </location>
</feature>
<dbReference type="GO" id="GO:0005829">
    <property type="term" value="C:cytosol"/>
    <property type="evidence" value="ECO:0007669"/>
    <property type="project" value="TreeGrafter"/>
</dbReference>
<evidence type="ECO:0000256" key="10">
    <source>
        <dbReference type="PIRSR" id="PIRSR001415-1"/>
    </source>
</evidence>
<feature type="binding site" evidence="11">
    <location>
        <position position="279"/>
    </location>
    <ligand>
        <name>5-aminolevulinate</name>
        <dbReference type="ChEBI" id="CHEBI:356416"/>
        <label>2</label>
    </ligand>
</feature>
<evidence type="ECO:0000256" key="6">
    <source>
        <dbReference type="ARBA" id="ARBA00023239"/>
    </source>
</evidence>
<dbReference type="PIRSF" id="PIRSF001415">
    <property type="entry name" value="Porphbilin_synth"/>
    <property type="match status" value="1"/>
</dbReference>
<dbReference type="GO" id="GO:0006782">
    <property type="term" value="P:protoporphyrinogen IX biosynthetic process"/>
    <property type="evidence" value="ECO:0007669"/>
    <property type="project" value="UniProtKB-UniPathway"/>
</dbReference>
<dbReference type="EMBL" id="JXMS01000003">
    <property type="protein sequence ID" value="OBQ56249.1"/>
    <property type="molecule type" value="Genomic_DNA"/>
</dbReference>
<keyword evidence="16" id="KW-1185">Reference proteome</keyword>
<evidence type="ECO:0000256" key="12">
    <source>
        <dbReference type="PIRSR" id="PIRSR001415-3"/>
    </source>
</evidence>
<dbReference type="AlphaFoldDB" id="A0A1B7XL59"/>
<feature type="binding site" evidence="12">
    <location>
        <position position="121"/>
    </location>
    <ligand>
        <name>Zn(2+)</name>
        <dbReference type="ChEBI" id="CHEBI:29105"/>
        <note>catalytic</note>
    </ligand>
</feature>
<evidence type="ECO:0000256" key="14">
    <source>
        <dbReference type="RuleBase" id="RU004161"/>
    </source>
</evidence>
<dbReference type="STRING" id="1560234.SP90_02735"/>
<comment type="catalytic activity">
    <reaction evidence="9">
        <text>2 5-aminolevulinate = porphobilinogen + 2 H2O + H(+)</text>
        <dbReference type="Rhea" id="RHEA:24064"/>
        <dbReference type="ChEBI" id="CHEBI:15377"/>
        <dbReference type="ChEBI" id="CHEBI:15378"/>
        <dbReference type="ChEBI" id="CHEBI:58126"/>
        <dbReference type="ChEBI" id="CHEBI:356416"/>
        <dbReference type="EC" id="4.2.1.24"/>
    </reaction>
</comment>
<dbReference type="Proteomes" id="UP000091979">
    <property type="component" value="Unassembled WGS sequence"/>
</dbReference>